<evidence type="ECO:0000313" key="3">
    <source>
        <dbReference type="WBParaSite" id="TCLT_0000867101-mRNA-1"/>
    </source>
</evidence>
<evidence type="ECO:0000313" key="1">
    <source>
        <dbReference type="EMBL" id="VDN06237.1"/>
    </source>
</evidence>
<organism evidence="3">
    <name type="scientific">Thelazia callipaeda</name>
    <name type="common">Oriental eyeworm</name>
    <name type="synonym">Parasitic nematode</name>
    <dbReference type="NCBI Taxonomy" id="103827"/>
    <lineage>
        <taxon>Eukaryota</taxon>
        <taxon>Metazoa</taxon>
        <taxon>Ecdysozoa</taxon>
        <taxon>Nematoda</taxon>
        <taxon>Chromadorea</taxon>
        <taxon>Rhabditida</taxon>
        <taxon>Spirurina</taxon>
        <taxon>Spiruromorpha</taxon>
        <taxon>Thelazioidea</taxon>
        <taxon>Thelaziidae</taxon>
        <taxon>Thelazia</taxon>
    </lineage>
</organism>
<gene>
    <name evidence="1" type="ORF">TCLT_LOCUS8660</name>
</gene>
<reference evidence="3" key="1">
    <citation type="submission" date="2017-02" db="UniProtKB">
        <authorList>
            <consortium name="WormBaseParasite"/>
        </authorList>
    </citation>
    <scope>IDENTIFICATION</scope>
</reference>
<dbReference type="Proteomes" id="UP000276776">
    <property type="component" value="Unassembled WGS sequence"/>
</dbReference>
<name>A0A0N5D6K7_THECL</name>
<dbReference type="WBParaSite" id="TCLT_0000867101-mRNA-1">
    <property type="protein sequence ID" value="TCLT_0000867101-mRNA-1"/>
    <property type="gene ID" value="TCLT_0000867101"/>
</dbReference>
<accession>A0A0N5D6K7</accession>
<reference evidence="1 2" key="2">
    <citation type="submission" date="2018-11" db="EMBL/GenBank/DDBJ databases">
        <authorList>
            <consortium name="Pathogen Informatics"/>
        </authorList>
    </citation>
    <scope>NUCLEOTIDE SEQUENCE [LARGE SCALE GENOMIC DNA]</scope>
</reference>
<dbReference type="OMA" id="YLRCAID"/>
<protein>
    <submittedName>
        <fullName evidence="3">TPR_REGION domain-containing protein</fullName>
    </submittedName>
</protein>
<dbReference type="Gene3D" id="1.25.40.10">
    <property type="entry name" value="Tetratricopeptide repeat domain"/>
    <property type="match status" value="1"/>
</dbReference>
<dbReference type="AlphaFoldDB" id="A0A0N5D6K7"/>
<dbReference type="OrthoDB" id="5789849at2759"/>
<sequence length="267" mass="31236">MMAKIWKYPLVKLCSAGLVGYIGFGVVDSVDSSSLLDDNQKWREYRSDFYEYYFKFAEVIGIRHYIEEDYRENIPSGSYLRCAIDSLEKAHHIISFDSDDRIRRRVLRKAHRYMIKAINDEDDVDLRAEAHKWYGIIMLKRSKYGNQEKRLLKAVNELEKALVVDSIDPKVWYYLGIAKNKLGEHQQAVDCHLRSRKLKLFSSNNNLKHDIIDRSNFEEDECPQNDYHLGLAQKKLESPDSRKESCNAFQKALTKHCNSVADITVFI</sequence>
<keyword evidence="2" id="KW-1185">Reference proteome</keyword>
<dbReference type="SUPFAM" id="SSF48452">
    <property type="entry name" value="TPR-like"/>
    <property type="match status" value="1"/>
</dbReference>
<dbReference type="EMBL" id="UYYF01004664">
    <property type="protein sequence ID" value="VDN06237.1"/>
    <property type="molecule type" value="Genomic_DNA"/>
</dbReference>
<dbReference type="InterPro" id="IPR011990">
    <property type="entry name" value="TPR-like_helical_dom_sf"/>
</dbReference>
<proteinExistence type="predicted"/>
<evidence type="ECO:0000313" key="2">
    <source>
        <dbReference type="Proteomes" id="UP000276776"/>
    </source>
</evidence>